<evidence type="ECO:0000259" key="3">
    <source>
        <dbReference type="PROSITE" id="PS51082"/>
    </source>
</evidence>
<dbReference type="Pfam" id="PF02181">
    <property type="entry name" value="FH2"/>
    <property type="match status" value="1"/>
</dbReference>
<feature type="coiled-coil region" evidence="1">
    <location>
        <begin position="484"/>
        <end position="540"/>
    </location>
</feature>
<dbReference type="PROSITE" id="PS51444">
    <property type="entry name" value="FH2"/>
    <property type="match status" value="1"/>
</dbReference>
<name>A0A0B7ACP5_9EUPU</name>
<feature type="coiled-coil region" evidence="1">
    <location>
        <begin position="576"/>
        <end position="603"/>
    </location>
</feature>
<evidence type="ECO:0000313" key="5">
    <source>
        <dbReference type="EMBL" id="CEK77735.1"/>
    </source>
</evidence>
<dbReference type="AlphaFoldDB" id="A0A0B7ACP5"/>
<feature type="compositionally biased region" description="Polar residues" evidence="2">
    <location>
        <begin position="651"/>
        <end position="668"/>
    </location>
</feature>
<accession>A0A0B7ACP5</accession>
<dbReference type="PANTHER" id="PTHR46345">
    <property type="entry name" value="INVERTED FORMIN-2"/>
    <property type="match status" value="1"/>
</dbReference>
<evidence type="ECO:0000256" key="1">
    <source>
        <dbReference type="SAM" id="Coils"/>
    </source>
</evidence>
<organism evidence="5">
    <name type="scientific">Arion vulgaris</name>
    <dbReference type="NCBI Taxonomy" id="1028688"/>
    <lineage>
        <taxon>Eukaryota</taxon>
        <taxon>Metazoa</taxon>
        <taxon>Spiralia</taxon>
        <taxon>Lophotrochozoa</taxon>
        <taxon>Mollusca</taxon>
        <taxon>Gastropoda</taxon>
        <taxon>Heterobranchia</taxon>
        <taxon>Euthyneura</taxon>
        <taxon>Panpulmonata</taxon>
        <taxon>Eupulmonata</taxon>
        <taxon>Stylommatophora</taxon>
        <taxon>Helicina</taxon>
        <taxon>Arionoidea</taxon>
        <taxon>Arionidae</taxon>
        <taxon>Arion</taxon>
    </lineage>
</organism>
<dbReference type="InterPro" id="IPR015425">
    <property type="entry name" value="FH2_Formin"/>
</dbReference>
<dbReference type="InterPro" id="IPR042201">
    <property type="entry name" value="FH2_Formin_sf"/>
</dbReference>
<dbReference type="InterPro" id="IPR003124">
    <property type="entry name" value="WH2_dom"/>
</dbReference>
<dbReference type="GO" id="GO:0003779">
    <property type="term" value="F:actin binding"/>
    <property type="evidence" value="ECO:0007669"/>
    <property type="project" value="InterPro"/>
</dbReference>
<dbReference type="EMBL" id="HACG01030870">
    <property type="protein sequence ID" value="CEK77735.1"/>
    <property type="molecule type" value="Transcribed_RNA"/>
</dbReference>
<evidence type="ECO:0008006" key="6">
    <source>
        <dbReference type="Google" id="ProtNLM"/>
    </source>
</evidence>
<dbReference type="SMART" id="SM00498">
    <property type="entry name" value="FH2"/>
    <property type="match status" value="1"/>
</dbReference>
<evidence type="ECO:0000256" key="2">
    <source>
        <dbReference type="SAM" id="MobiDB-lite"/>
    </source>
</evidence>
<proteinExistence type="predicted"/>
<keyword evidence="1" id="KW-0175">Coiled coil</keyword>
<feature type="region of interest" description="Disordered" evidence="2">
    <location>
        <begin position="113"/>
        <end position="197"/>
    </location>
</feature>
<dbReference type="PROSITE" id="PS51082">
    <property type="entry name" value="WH2"/>
    <property type="match status" value="1"/>
</dbReference>
<dbReference type="Gene3D" id="1.20.58.2220">
    <property type="entry name" value="Formin, FH2 domain"/>
    <property type="match status" value="1"/>
</dbReference>
<dbReference type="PANTHER" id="PTHR46345:SF8">
    <property type="entry name" value="FORMIN 3, ISOFORM B"/>
    <property type="match status" value="1"/>
</dbReference>
<protein>
    <recommendedName>
        <fullName evidence="6">FH2 domain-containing protein</fullName>
    </recommendedName>
</protein>
<reference evidence="5" key="1">
    <citation type="submission" date="2014-12" db="EMBL/GenBank/DDBJ databases">
        <title>Insight into the proteome of Arion vulgaris.</title>
        <authorList>
            <person name="Aradska J."/>
            <person name="Bulat T."/>
            <person name="Smidak R."/>
            <person name="Sarate P."/>
            <person name="Gangsoo J."/>
            <person name="Sialana F."/>
            <person name="Bilban M."/>
            <person name="Lubec G."/>
        </authorList>
    </citation>
    <scope>NUCLEOTIDE SEQUENCE</scope>
    <source>
        <tissue evidence="5">Skin</tissue>
    </source>
</reference>
<feature type="compositionally biased region" description="Polar residues" evidence="2">
    <location>
        <begin position="113"/>
        <end position="122"/>
    </location>
</feature>
<feature type="region of interest" description="Disordered" evidence="2">
    <location>
        <begin position="634"/>
        <end position="686"/>
    </location>
</feature>
<feature type="domain" description="WH2" evidence="3">
    <location>
        <begin position="619"/>
        <end position="634"/>
    </location>
</feature>
<gene>
    <name evidence="5" type="primary">ORF106366</name>
</gene>
<sequence>MDKLLLDKLRVSTDNIHGSLGRTLPVKDSGVQTEINMSSMAGQNINGAGEDVIFNALTSPSSGERIFKNGDIDQYVSKTDPASYNSIGNILPVNGSLGSDYVVATSAVGAFNSSPASNSAVINNVPPPPPLPGMGGPPPPPPPPPLPGMGGPPPPPPLPGMGGPPPPPPPPGMGGPPLPPPPPGIGGPPRPPLLLGSAPAQRQSLHYITTPTPKHKMKTFNWSKIPAQSLNSDDSVWKEVLEMEDQVAVQYDKIEQLFCQKTEDTTKKEEPLKAKANTEVNLLDMKRSMNANIFLKQFKGSHADIIQLIKDGDTVKIGAERLRGLHKILPDKDEIEMIKNYDGDRSKLGNAEKFFSVLSELPGYKIRIEGMLLKDDFRTAIDSLKPNVEVVIRACNKLLEDTSLKGFLRFVLHAGNFINAGGYAGNALGFKVSSLNKLMDTRANKPRVTLLHYLVEEAGKEQDDVLSFADNMSQTLTEASRLTVDSLSSETRQLEGNVKQLKTQVSKSENEIQEYFAGFIKDAENEVNVMQGKLSEIKELTTKLAIHFCEPEKTFKLEECLNTFNTFCQKVKQCIKDNEQRKVQEERTEKRRLENEAMKANKGNKEPKIPQEEDGCIIDNLLKDIRKGFKLRKASIKRSDSQRTPVKLKGNVNSEVNSPESKTANETISEAPEIIPVTGKKEESVC</sequence>
<evidence type="ECO:0000259" key="4">
    <source>
        <dbReference type="PROSITE" id="PS51444"/>
    </source>
</evidence>
<dbReference type="SUPFAM" id="SSF101447">
    <property type="entry name" value="Formin homology 2 domain (FH2 domain)"/>
    <property type="match status" value="1"/>
</dbReference>
<feature type="domain" description="FH2" evidence="4">
    <location>
        <begin position="207"/>
        <end position="597"/>
    </location>
</feature>
<feature type="compositionally biased region" description="Pro residues" evidence="2">
    <location>
        <begin position="125"/>
        <end position="192"/>
    </location>
</feature>